<feature type="region of interest" description="Disordered" evidence="1">
    <location>
        <begin position="637"/>
        <end position="678"/>
    </location>
</feature>
<feature type="compositionally biased region" description="Basic and acidic residues" evidence="1">
    <location>
        <begin position="228"/>
        <end position="277"/>
    </location>
</feature>
<evidence type="ECO:0000313" key="3">
    <source>
        <dbReference type="Proteomes" id="UP001189429"/>
    </source>
</evidence>
<evidence type="ECO:0008006" key="4">
    <source>
        <dbReference type="Google" id="ProtNLM"/>
    </source>
</evidence>
<evidence type="ECO:0000313" key="2">
    <source>
        <dbReference type="EMBL" id="CAK0789085.1"/>
    </source>
</evidence>
<feature type="compositionally biased region" description="Basic residues" evidence="1">
    <location>
        <begin position="843"/>
        <end position="852"/>
    </location>
</feature>
<keyword evidence="3" id="KW-1185">Reference proteome</keyword>
<feature type="region of interest" description="Disordered" evidence="1">
    <location>
        <begin position="796"/>
        <end position="852"/>
    </location>
</feature>
<evidence type="ECO:0000256" key="1">
    <source>
        <dbReference type="SAM" id="MobiDB-lite"/>
    </source>
</evidence>
<reference evidence="2" key="1">
    <citation type="submission" date="2023-10" db="EMBL/GenBank/DDBJ databases">
        <authorList>
            <person name="Chen Y."/>
            <person name="Shah S."/>
            <person name="Dougan E. K."/>
            <person name="Thang M."/>
            <person name="Chan C."/>
        </authorList>
    </citation>
    <scope>NUCLEOTIDE SEQUENCE [LARGE SCALE GENOMIC DNA]</scope>
</reference>
<feature type="compositionally biased region" description="Basic and acidic residues" evidence="1">
    <location>
        <begin position="173"/>
        <end position="182"/>
    </location>
</feature>
<dbReference type="Proteomes" id="UP001189429">
    <property type="component" value="Unassembled WGS sequence"/>
</dbReference>
<name>A0ABN9P904_9DINO</name>
<comment type="caution">
    <text evidence="2">The sequence shown here is derived from an EMBL/GenBank/DDBJ whole genome shotgun (WGS) entry which is preliminary data.</text>
</comment>
<dbReference type="EMBL" id="CAUYUJ010000169">
    <property type="protein sequence ID" value="CAK0789085.1"/>
    <property type="molecule type" value="Genomic_DNA"/>
</dbReference>
<organism evidence="2 3">
    <name type="scientific">Prorocentrum cordatum</name>
    <dbReference type="NCBI Taxonomy" id="2364126"/>
    <lineage>
        <taxon>Eukaryota</taxon>
        <taxon>Sar</taxon>
        <taxon>Alveolata</taxon>
        <taxon>Dinophyceae</taxon>
        <taxon>Prorocentrales</taxon>
        <taxon>Prorocentraceae</taxon>
        <taxon>Prorocentrum</taxon>
    </lineage>
</organism>
<accession>A0ABN9P904</accession>
<feature type="region of interest" description="Disordered" evidence="1">
    <location>
        <begin position="110"/>
        <end position="277"/>
    </location>
</feature>
<feature type="region of interest" description="Disordered" evidence="1">
    <location>
        <begin position="701"/>
        <end position="729"/>
    </location>
</feature>
<feature type="non-terminal residue" evidence="2">
    <location>
        <position position="1"/>
    </location>
</feature>
<sequence length="852" mass="90974">LRSRSLRANAGALRRGAMSYQRLLEADGRLLAVLEERLAAAAAARGGGRADAGHTQRQSLEPDLSGSACWEGLGTAAARGGGRPDAGHTQRQGLELDVSGSALWEGLGTAAARGGGRADAGHTQRQGLEPDLSGSALWEGLGTAAARGGGRADAGHAPRQGLEPDPFGSPICRAREPPEESPRSFASSLPLPTASGGGSAGAQVRRGAHAAGHLQEAQGMLAHGRRLRSAERASGEAERFTECTHGEAESARRRWEQASERAEGAHGEQQWRARERAQRALEGQEAVVAEALARKVRALEGALHGVAGAREALAAPPVEGAGAAVGWLTAEARALRALAGADARTVVGGCPQPPSEPREAQRLQDLLARVFGRQAEFAARACWGAWRRLSRERGHMQGLLLLAVRCQGRRAARWCWGAWGVVSREAQWRRKLQERVAEHHGKAARRAFLATFWAAWFSLPRDGGRRHMLGLLAHAIRCQERRAARWCWGAWVVVSREAQWRRKQQERVAKHHGKAVRRAFLATFWAAWSGLPRDGQLWQERHRVMNLVLVGSSLDRDKISRKEQEVLWRCWRWVVEGRRRREAYLVQSSRWQLCGFALRCWLLWSVPTRARRQLRHQGLAGPRLAFCGEPTGEGWQAAGQQVWASGAKRRPSGALGPSGAREGQAPQLGPAPEGGLRAPSEEALAQDRLLVAEEAPLAPCRAAHSRGRPHLDAALPESRRLPASSHPEWRRTSVCSGGWQSAGIAGPVPPALASSAWSLGAVPAGPEPAPRPAAPSTEGAGAEAVGAAADSTAIAPADPSLGRAAVPGGRAKPGRPALTVVWPAWGRQGGGSTAQSPHPAAAVKHRQGGSPA</sequence>
<proteinExistence type="predicted"/>
<gene>
    <name evidence="2" type="ORF">PCOR1329_LOCUS754</name>
</gene>
<protein>
    <recommendedName>
        <fullName evidence="4">Sfi1 spindle body domain-containing protein</fullName>
    </recommendedName>
</protein>